<comment type="caution">
    <text evidence="3">The sequence shown here is derived from an EMBL/GenBank/DDBJ whole genome shotgun (WGS) entry which is preliminary data.</text>
</comment>
<dbReference type="AlphaFoldDB" id="A0A831WSM9"/>
<organism evidence="3">
    <name type="scientific">Prosthecochloris aestuarii</name>
    <dbReference type="NCBI Taxonomy" id="1102"/>
    <lineage>
        <taxon>Bacteria</taxon>
        <taxon>Pseudomonadati</taxon>
        <taxon>Chlorobiota</taxon>
        <taxon>Chlorobiia</taxon>
        <taxon>Chlorobiales</taxon>
        <taxon>Chlorobiaceae</taxon>
        <taxon>Prosthecochloris</taxon>
    </lineage>
</organism>
<accession>A0A831WSM9</accession>
<proteinExistence type="predicted"/>
<evidence type="ECO:0000259" key="2">
    <source>
        <dbReference type="Pfam" id="PF13501"/>
    </source>
</evidence>
<name>A0A831WSM9_PROAE</name>
<dbReference type="InterPro" id="IPR006311">
    <property type="entry name" value="TAT_signal"/>
</dbReference>
<evidence type="ECO:0000256" key="1">
    <source>
        <dbReference type="SAM" id="SignalP"/>
    </source>
</evidence>
<dbReference type="Proteomes" id="UP000886335">
    <property type="component" value="Unassembled WGS sequence"/>
</dbReference>
<reference evidence="3" key="1">
    <citation type="journal article" date="2020" name="mSystems">
        <title>Genome- and Community-Level Interaction Insights into Carbon Utilization and Element Cycling Functions of Hydrothermarchaeota in Hydrothermal Sediment.</title>
        <authorList>
            <person name="Zhou Z."/>
            <person name="Liu Y."/>
            <person name="Xu W."/>
            <person name="Pan J."/>
            <person name="Luo Z.H."/>
            <person name="Li M."/>
        </authorList>
    </citation>
    <scope>NUCLEOTIDE SEQUENCE [LARGE SCALE GENOMIC DNA]</scope>
    <source>
        <strain evidence="3">SpSt-1181</strain>
    </source>
</reference>
<dbReference type="Gene3D" id="2.60.40.2470">
    <property type="entry name" value="SoxY domain"/>
    <property type="match status" value="1"/>
</dbReference>
<dbReference type="Pfam" id="PF13501">
    <property type="entry name" value="SoxY"/>
    <property type="match status" value="1"/>
</dbReference>
<feature type="signal peptide" evidence="1">
    <location>
        <begin position="1"/>
        <end position="26"/>
    </location>
</feature>
<gene>
    <name evidence="3" type="ORF">ENN50_08625</name>
</gene>
<sequence>MNRRSFLRAFALGGAAVSIIPLHAFAAWQKQYFTDKGYKQALVNLFGTASIGQSDKITITAPAVATNGAAVPVEVHCDLEADKMFLLVENNSTPLVYSIDLKGPVLPYFNIRIKMRESSPVHAVVRTGGKYYRATVNVDVTAQAC</sequence>
<dbReference type="PIRSF" id="PIRSF010312">
    <property type="entry name" value="Sulphur_oxidation_SoxY"/>
    <property type="match status" value="1"/>
</dbReference>
<dbReference type="PROSITE" id="PS51318">
    <property type="entry name" value="TAT"/>
    <property type="match status" value="1"/>
</dbReference>
<protein>
    <submittedName>
        <fullName evidence="3">Thiosulfate-binding protein SoxY</fullName>
    </submittedName>
</protein>
<feature type="chain" id="PRO_5032909624" evidence="1">
    <location>
        <begin position="27"/>
        <end position="145"/>
    </location>
</feature>
<dbReference type="InterPro" id="IPR038162">
    <property type="entry name" value="SoxY_sf"/>
</dbReference>
<keyword evidence="1" id="KW-0732">Signal</keyword>
<dbReference type="InterPro" id="IPR016568">
    <property type="entry name" value="Sulphur_oxidation_SoxY"/>
</dbReference>
<dbReference type="InterPro" id="IPR032711">
    <property type="entry name" value="SoxY"/>
</dbReference>
<dbReference type="EMBL" id="DSBW01000185">
    <property type="protein sequence ID" value="HED31720.1"/>
    <property type="molecule type" value="Genomic_DNA"/>
</dbReference>
<evidence type="ECO:0000313" key="3">
    <source>
        <dbReference type="EMBL" id="HED31720.1"/>
    </source>
</evidence>
<feature type="domain" description="Ig-like SoxY" evidence="2">
    <location>
        <begin position="44"/>
        <end position="145"/>
    </location>
</feature>